<protein>
    <submittedName>
        <fullName evidence="1">Uncharacterized protein</fullName>
    </submittedName>
</protein>
<organism evidence="1 2">
    <name type="scientific">Trichinella pseudospiralis</name>
    <name type="common">Parasitic roundworm</name>
    <dbReference type="NCBI Taxonomy" id="6337"/>
    <lineage>
        <taxon>Eukaryota</taxon>
        <taxon>Metazoa</taxon>
        <taxon>Ecdysozoa</taxon>
        <taxon>Nematoda</taxon>
        <taxon>Enoplea</taxon>
        <taxon>Dorylaimia</taxon>
        <taxon>Trichinellida</taxon>
        <taxon>Trichinellidae</taxon>
        <taxon>Trichinella</taxon>
    </lineage>
</organism>
<dbReference type="Proteomes" id="UP000054826">
    <property type="component" value="Unassembled WGS sequence"/>
</dbReference>
<comment type="caution">
    <text evidence="1">The sequence shown here is derived from an EMBL/GenBank/DDBJ whole genome shotgun (WGS) entry which is preliminary data.</text>
</comment>
<name>A0A0V1K8E0_TRIPS</name>
<evidence type="ECO:0000313" key="2">
    <source>
        <dbReference type="Proteomes" id="UP000054826"/>
    </source>
</evidence>
<evidence type="ECO:0000313" key="1">
    <source>
        <dbReference type="EMBL" id="KRZ43478.1"/>
    </source>
</evidence>
<proteinExistence type="predicted"/>
<dbReference type="AlphaFoldDB" id="A0A0V1K8E0"/>
<dbReference type="EMBL" id="JYDV01000009">
    <property type="protein sequence ID" value="KRZ43478.1"/>
    <property type="molecule type" value="Genomic_DNA"/>
</dbReference>
<sequence length="60" mass="7174">MKCLMFPLLNDYNKDVQAFSKFDSSRWIFCVVSNRLFANSFFKFTIAKLHPRYCAYSIFC</sequence>
<reference evidence="1 2" key="1">
    <citation type="submission" date="2015-01" db="EMBL/GenBank/DDBJ databases">
        <title>Evolution of Trichinella species and genotypes.</title>
        <authorList>
            <person name="Korhonen P.K."/>
            <person name="Edoardo P."/>
            <person name="Giuseppe L.R."/>
            <person name="Gasser R.B."/>
        </authorList>
    </citation>
    <scope>NUCLEOTIDE SEQUENCE [LARGE SCALE GENOMIC DNA]</scope>
    <source>
        <strain evidence="1">ISS176</strain>
    </source>
</reference>
<gene>
    <name evidence="1" type="ORF">T4C_5876</name>
</gene>
<accession>A0A0V1K8E0</accession>